<organism evidence="3 4">
    <name type="scientific">Fictibacillus enclensis</name>
    <dbReference type="NCBI Taxonomy" id="1017270"/>
    <lineage>
        <taxon>Bacteria</taxon>
        <taxon>Bacillati</taxon>
        <taxon>Bacillota</taxon>
        <taxon>Bacilli</taxon>
        <taxon>Bacillales</taxon>
        <taxon>Fictibacillaceae</taxon>
        <taxon>Fictibacillus</taxon>
    </lineage>
</organism>
<comment type="caution">
    <text evidence="3">The sequence shown here is derived from an EMBL/GenBank/DDBJ whole genome shotgun (WGS) entry which is preliminary data.</text>
</comment>
<accession>A0A0V8JES5</accession>
<sequence>MNERLLSKKGMILQKIAESFLFIEVDHRIPKIGDLASMNGVGRGTIQTVLKYLEESGSIRLQAKGHLGTFLRYKNTPQLLKFCGMERLTGIMPLPYSKKYEGLASGLSSECQAQGMELSIAFMRGAKLRLQEVVQGRYDFAIVSRFSANEAMKEHPELSTLLSFGSYSYVSKHAVIFSDRKYKSFEDGMKIGIDPFSTDQQVLIKEETKNKNVQYIELNYMHLLRHIQAKTIDATIWNMDEVDNERYHTMQLSSPLAKKMGEYMGEAVCVARNDNKKGAYGLSLVHLEKVKQIQEMVQTGDHLPKY</sequence>
<dbReference type="Gene3D" id="3.40.190.10">
    <property type="entry name" value="Periplasmic binding protein-like II"/>
    <property type="match status" value="2"/>
</dbReference>
<evidence type="ECO:0008006" key="5">
    <source>
        <dbReference type="Google" id="ProtNLM"/>
    </source>
</evidence>
<dbReference type="EMBL" id="LNQN01000001">
    <property type="protein sequence ID" value="KSU85450.1"/>
    <property type="molecule type" value="Genomic_DNA"/>
</dbReference>
<feature type="domain" description="Uncharacterised protein YhfZ C-terminal" evidence="2">
    <location>
        <begin position="77"/>
        <end position="306"/>
    </location>
</feature>
<reference evidence="3 4" key="1">
    <citation type="journal article" date="2014" name="Antonie Van Leeuwenhoek">
        <title>Fictibacillus enclensis sp. nov., isolated from marine sediment.</title>
        <authorList>
            <person name="Dastager S.G."/>
            <person name="Mawlankar R."/>
            <person name="Srinivasan K."/>
            <person name="Tang S.K."/>
            <person name="Lee J.C."/>
            <person name="Ramana V.V."/>
            <person name="Shouche Y.S."/>
        </authorList>
    </citation>
    <scope>NUCLEOTIDE SEQUENCE [LARGE SCALE GENOMIC DNA]</scope>
    <source>
        <strain evidence="3 4">NIO-1003</strain>
    </source>
</reference>
<evidence type="ECO:0000313" key="3">
    <source>
        <dbReference type="EMBL" id="KSU85450.1"/>
    </source>
</evidence>
<gene>
    <name evidence="3" type="ORF">AS030_08105</name>
</gene>
<keyword evidence="4" id="KW-1185">Reference proteome</keyword>
<dbReference type="Pfam" id="PF14502">
    <property type="entry name" value="HTH_41"/>
    <property type="match status" value="1"/>
</dbReference>
<dbReference type="SUPFAM" id="SSF53850">
    <property type="entry name" value="Periplasmic binding protein-like II"/>
    <property type="match status" value="1"/>
</dbReference>
<evidence type="ECO:0000313" key="4">
    <source>
        <dbReference type="Proteomes" id="UP000054099"/>
    </source>
</evidence>
<dbReference type="RefSeq" id="WP_061970333.1">
    <property type="nucleotide sequence ID" value="NZ_FMAV01000001.1"/>
</dbReference>
<evidence type="ECO:0000259" key="1">
    <source>
        <dbReference type="Pfam" id="PF14502"/>
    </source>
</evidence>
<dbReference type="AlphaFoldDB" id="A0A0V8JES5"/>
<dbReference type="Proteomes" id="UP000054099">
    <property type="component" value="Unassembled WGS sequence"/>
</dbReference>
<dbReference type="NCBIfam" id="NF041241">
    <property type="entry name" value="YhfZ_full"/>
    <property type="match status" value="1"/>
</dbReference>
<dbReference type="OrthoDB" id="147067at2"/>
<dbReference type="InterPro" id="IPR032791">
    <property type="entry name" value="YhfZ_C"/>
</dbReference>
<evidence type="ECO:0000259" key="2">
    <source>
        <dbReference type="Pfam" id="PF14503"/>
    </source>
</evidence>
<dbReference type="Pfam" id="PF14503">
    <property type="entry name" value="YhfZ_C"/>
    <property type="match status" value="1"/>
</dbReference>
<protein>
    <recommendedName>
        <fullName evidence="5">Transcriptional regulator</fullName>
    </recommendedName>
</protein>
<proteinExistence type="predicted"/>
<name>A0A0V8JES5_9BACL</name>
<feature type="domain" description="YhfZ helix-turn-helix" evidence="1">
    <location>
        <begin position="28"/>
        <end position="71"/>
    </location>
</feature>
<dbReference type="InterPro" id="IPR041444">
    <property type="entry name" value="HTH_41"/>
</dbReference>